<dbReference type="GO" id="GO:0005524">
    <property type="term" value="F:ATP binding"/>
    <property type="evidence" value="ECO:0007669"/>
    <property type="project" value="UniProtKB-UniRule"/>
</dbReference>
<accession>A0A4Z0Q8F4</accession>
<keyword evidence="1" id="KW-0547">Nucleotide-binding</keyword>
<dbReference type="PROSITE" id="PS50975">
    <property type="entry name" value="ATP_GRASP"/>
    <property type="match status" value="1"/>
</dbReference>
<dbReference type="EMBL" id="SRLC01000001">
    <property type="protein sequence ID" value="TGE24982.1"/>
    <property type="molecule type" value="Genomic_DNA"/>
</dbReference>
<evidence type="ECO:0000313" key="3">
    <source>
        <dbReference type="EMBL" id="TGE24982.1"/>
    </source>
</evidence>
<dbReference type="GO" id="GO:0046872">
    <property type="term" value="F:metal ion binding"/>
    <property type="evidence" value="ECO:0007669"/>
    <property type="project" value="InterPro"/>
</dbReference>
<protein>
    <submittedName>
        <fullName evidence="3">Biotin carboxylase</fullName>
    </submittedName>
</protein>
<keyword evidence="1" id="KW-0067">ATP-binding</keyword>
<comment type="caution">
    <text evidence="3">The sequence shown here is derived from an EMBL/GenBank/DDBJ whole genome shotgun (WGS) entry which is preliminary data.</text>
</comment>
<dbReference type="Pfam" id="PF15632">
    <property type="entry name" value="ATPgrasp_Ter"/>
    <property type="match status" value="1"/>
</dbReference>
<reference evidence="3 4" key="1">
    <citation type="submission" date="2019-04" db="EMBL/GenBank/DDBJ databases">
        <authorList>
            <person name="Feng G."/>
            <person name="Zhang J."/>
            <person name="Zhu H."/>
        </authorList>
    </citation>
    <scope>NUCLEOTIDE SEQUENCE [LARGE SCALE GENOMIC DNA]</scope>
    <source>
        <strain evidence="3 4">JCM 31653</strain>
    </source>
</reference>
<dbReference type="SUPFAM" id="SSF56059">
    <property type="entry name" value="Glutathione synthetase ATP-binding domain-like"/>
    <property type="match status" value="1"/>
</dbReference>
<dbReference type="AlphaFoldDB" id="A0A4Z0Q8F4"/>
<feature type="domain" description="ATP-grasp" evidence="2">
    <location>
        <begin position="135"/>
        <end position="313"/>
    </location>
</feature>
<dbReference type="OrthoDB" id="783569at2"/>
<dbReference type="InterPro" id="IPR011761">
    <property type="entry name" value="ATP-grasp"/>
</dbReference>
<dbReference type="Proteomes" id="UP000297549">
    <property type="component" value="Unassembled WGS sequence"/>
</dbReference>
<dbReference type="Gene3D" id="3.30.470.20">
    <property type="entry name" value="ATP-grasp fold, B domain"/>
    <property type="match status" value="1"/>
</dbReference>
<dbReference type="RefSeq" id="WP_135462561.1">
    <property type="nucleotide sequence ID" value="NZ_SRLC01000001.1"/>
</dbReference>
<name>A0A4Z0Q8F4_9BACT</name>
<evidence type="ECO:0000313" key="4">
    <source>
        <dbReference type="Proteomes" id="UP000297549"/>
    </source>
</evidence>
<gene>
    <name evidence="3" type="ORF">E5K00_07210</name>
</gene>
<dbReference type="Gene3D" id="3.40.50.20">
    <property type="match status" value="1"/>
</dbReference>
<evidence type="ECO:0000259" key="2">
    <source>
        <dbReference type="PROSITE" id="PS50975"/>
    </source>
</evidence>
<evidence type="ECO:0000256" key="1">
    <source>
        <dbReference type="PROSITE-ProRule" id="PRU00409"/>
    </source>
</evidence>
<keyword evidence="4" id="KW-1185">Reference proteome</keyword>
<sequence length="352" mass="38985">MTLQPTRPRYTIAVTGLNAIDSPGPGVAVIRALREAPGFAVRIIGLSYEALEPGIYMHELVDKTYQIPYPGAGTTALLERLTHVQEHEHLDLLIPNFDAELPNFIRLSGRLLVLGIRTFLPSLEQLDQRDKLHLRAFGQAHDLLVPDDEPVFRLDELRRAGERLGYPLVVKGKFYDATVAHTWEQAQKAFHQLHATWGLPVIAQEFVAGHEINIAGLGDGAGRLISAVPMRKLYITDKGKAWAGITLEDPALLALAEQFVAATHWRGGFELELMRGSGGELHIMEINPRFPAWVYLTAASGQNQPAALVHLALGEPVAPMQGYAVGRMFIRYAWDLITDNTEFHQISAFGEL</sequence>
<organism evidence="3 4">
    <name type="scientific">Hymenobacter aquaticus</name>
    <dbReference type="NCBI Taxonomy" id="1867101"/>
    <lineage>
        <taxon>Bacteria</taxon>
        <taxon>Pseudomonadati</taxon>
        <taxon>Bacteroidota</taxon>
        <taxon>Cytophagia</taxon>
        <taxon>Cytophagales</taxon>
        <taxon>Hymenobacteraceae</taxon>
        <taxon>Hymenobacter</taxon>
    </lineage>
</organism>
<proteinExistence type="predicted"/>